<feature type="transmembrane region" description="Helical" evidence="7">
    <location>
        <begin position="58"/>
        <end position="82"/>
    </location>
</feature>
<keyword evidence="6 7" id="KW-0472">Membrane</keyword>
<keyword evidence="9" id="KW-1185">Reference proteome</keyword>
<evidence type="ECO:0000313" key="8">
    <source>
        <dbReference type="EMBL" id="ARO14116.1"/>
    </source>
</evidence>
<dbReference type="AlphaFoldDB" id="A0A1W6NXY9"/>
<accession>A0A1W6NXY9</accession>
<name>A0A1W6NXY9_9RHOB</name>
<feature type="transmembrane region" description="Helical" evidence="7">
    <location>
        <begin position="105"/>
        <end position="123"/>
    </location>
</feature>
<keyword evidence="3" id="KW-1003">Cell membrane</keyword>
<dbReference type="InterPro" id="IPR002758">
    <property type="entry name" value="Cation_antiport_E"/>
</dbReference>
<organism evidence="8 9">
    <name type="scientific">Ketogulonicigenium robustum</name>
    <dbReference type="NCBI Taxonomy" id="92947"/>
    <lineage>
        <taxon>Bacteria</taxon>
        <taxon>Pseudomonadati</taxon>
        <taxon>Pseudomonadota</taxon>
        <taxon>Alphaproteobacteria</taxon>
        <taxon>Rhodobacterales</taxon>
        <taxon>Roseobacteraceae</taxon>
        <taxon>Ketogulonicigenium</taxon>
    </lineage>
</organism>
<dbReference type="PIRSF" id="PIRSF019239">
    <property type="entry name" value="MrpE"/>
    <property type="match status" value="1"/>
</dbReference>
<dbReference type="Proteomes" id="UP000242447">
    <property type="component" value="Chromosome"/>
</dbReference>
<reference evidence="8 9" key="1">
    <citation type="submission" date="2017-02" db="EMBL/GenBank/DDBJ databases">
        <title>Ketogulonicigenium robustum SPU B003 Genome sequencing and assembly.</title>
        <authorList>
            <person name="Li Y."/>
            <person name="Liu L."/>
            <person name="Wang C."/>
            <person name="Zhang M."/>
            <person name="Zhang T."/>
            <person name="Zhang Y."/>
        </authorList>
    </citation>
    <scope>NUCLEOTIDE SEQUENCE [LARGE SCALE GENOMIC DNA]</scope>
    <source>
        <strain evidence="8 9">SPU_B003</strain>
    </source>
</reference>
<comment type="similarity">
    <text evidence="2">Belongs to the CPA3 antiporters (TC 2.A.63) subunit E family.</text>
</comment>
<feature type="transmembrane region" description="Helical" evidence="7">
    <location>
        <begin position="16"/>
        <end position="37"/>
    </location>
</feature>
<protein>
    <submittedName>
        <fullName evidence="8">Monovalent cation/H+ antiporter subunit E</fullName>
    </submittedName>
</protein>
<dbReference type="RefSeq" id="WP_236951409.1">
    <property type="nucleotide sequence ID" value="NZ_CP019937.1"/>
</dbReference>
<evidence type="ECO:0000256" key="7">
    <source>
        <dbReference type="SAM" id="Phobius"/>
    </source>
</evidence>
<dbReference type="Pfam" id="PF01899">
    <property type="entry name" value="MNHE"/>
    <property type="match status" value="1"/>
</dbReference>
<dbReference type="GO" id="GO:0005886">
    <property type="term" value="C:plasma membrane"/>
    <property type="evidence" value="ECO:0007669"/>
    <property type="project" value="UniProtKB-SubCell"/>
</dbReference>
<keyword evidence="5 7" id="KW-1133">Transmembrane helix</keyword>
<dbReference type="PANTHER" id="PTHR34584:SF1">
    <property type="entry name" value="NA(+)_H(+) ANTIPORTER SUBUNIT E1"/>
    <property type="match status" value="1"/>
</dbReference>
<dbReference type="EMBL" id="CP019937">
    <property type="protein sequence ID" value="ARO14116.1"/>
    <property type="molecule type" value="Genomic_DNA"/>
</dbReference>
<evidence type="ECO:0000313" key="9">
    <source>
        <dbReference type="Proteomes" id="UP000242447"/>
    </source>
</evidence>
<proteinExistence type="inferred from homology"/>
<sequence>MRKIIPHPMVSASLTLVWMALTEFSLGHLLLGLMIALSAGRALALIHPAARRIKRWDLLIKLFFVIGGDIIKSNAEVFWMIVTKGHRGARHSGFVAVDLKLRDHFGLMVMALAVTATPGSAWIKHDPETGRLLVHVFDLNDEDIWRRTLQDRYERVLMEIYE</sequence>
<comment type="subcellular location">
    <subcellularLocation>
        <location evidence="1">Cell membrane</location>
        <topology evidence="1">Multi-pass membrane protein</topology>
    </subcellularLocation>
</comment>
<evidence type="ECO:0000256" key="1">
    <source>
        <dbReference type="ARBA" id="ARBA00004651"/>
    </source>
</evidence>
<evidence type="ECO:0000256" key="4">
    <source>
        <dbReference type="ARBA" id="ARBA00022692"/>
    </source>
</evidence>
<evidence type="ECO:0000256" key="3">
    <source>
        <dbReference type="ARBA" id="ARBA00022475"/>
    </source>
</evidence>
<keyword evidence="4 7" id="KW-0812">Transmembrane</keyword>
<dbReference type="STRING" id="92947.BVG79_00764"/>
<dbReference type="GO" id="GO:0008324">
    <property type="term" value="F:monoatomic cation transmembrane transporter activity"/>
    <property type="evidence" value="ECO:0007669"/>
    <property type="project" value="InterPro"/>
</dbReference>
<evidence type="ECO:0000256" key="6">
    <source>
        <dbReference type="ARBA" id="ARBA00023136"/>
    </source>
</evidence>
<evidence type="ECO:0000256" key="5">
    <source>
        <dbReference type="ARBA" id="ARBA00022989"/>
    </source>
</evidence>
<evidence type="ECO:0000256" key="2">
    <source>
        <dbReference type="ARBA" id="ARBA00006228"/>
    </source>
</evidence>
<dbReference type="KEGG" id="kro:BVG79_00764"/>
<dbReference type="PANTHER" id="PTHR34584">
    <property type="entry name" value="NA(+)/H(+) ANTIPORTER SUBUNIT E1"/>
    <property type="match status" value="1"/>
</dbReference>
<gene>
    <name evidence="8" type="primary">phaE</name>
    <name evidence="8" type="ORF">BVG79_00764</name>
</gene>